<proteinExistence type="inferred from homology"/>
<comment type="catalytic activity">
    <reaction evidence="1">
        <text>Preferential cleavage of bonds with hydrophobic residues in P1'.</text>
        <dbReference type="EC" id="3.4.24.40"/>
    </reaction>
</comment>
<comment type="cofactor">
    <cofactor evidence="15">
        <name>Zn(2+)</name>
        <dbReference type="ChEBI" id="CHEBI:29105"/>
    </cofactor>
    <text evidence="15">Binds 1 zinc ion per subunit.</text>
</comment>
<dbReference type="InterPro" id="IPR034033">
    <property type="entry name" value="Serralysin-like"/>
</dbReference>
<comment type="cofactor">
    <cofactor evidence="2">
        <name>Ca(2+)</name>
        <dbReference type="ChEBI" id="CHEBI:29108"/>
    </cofactor>
</comment>
<feature type="active site" evidence="14">
    <location>
        <position position="181"/>
    </location>
</feature>
<dbReference type="Pfam" id="PF00413">
    <property type="entry name" value="Peptidase_M10"/>
    <property type="match status" value="1"/>
</dbReference>
<organism evidence="17 18">
    <name type="scientific">Xenorhabdus japonica</name>
    <dbReference type="NCBI Taxonomy" id="53341"/>
    <lineage>
        <taxon>Bacteria</taxon>
        <taxon>Pseudomonadati</taxon>
        <taxon>Pseudomonadota</taxon>
        <taxon>Gammaproteobacteria</taxon>
        <taxon>Enterobacterales</taxon>
        <taxon>Morganellaceae</taxon>
        <taxon>Xenorhabdus</taxon>
    </lineage>
</organism>
<evidence type="ECO:0000256" key="12">
    <source>
        <dbReference type="ARBA" id="ARBA00022837"/>
    </source>
</evidence>
<evidence type="ECO:0000313" key="18">
    <source>
        <dbReference type="Proteomes" id="UP000199011"/>
    </source>
</evidence>
<dbReference type="OrthoDB" id="733404at2"/>
<dbReference type="Proteomes" id="UP000199011">
    <property type="component" value="Unassembled WGS sequence"/>
</dbReference>
<dbReference type="SUPFAM" id="SSF55486">
    <property type="entry name" value="Metalloproteases ('zincins'), catalytic domain"/>
    <property type="match status" value="1"/>
</dbReference>
<evidence type="ECO:0000256" key="14">
    <source>
        <dbReference type="PIRSR" id="PIRSR001205-1"/>
    </source>
</evidence>
<dbReference type="CDD" id="cd04277">
    <property type="entry name" value="ZnMc_serralysin_like"/>
    <property type="match status" value="1"/>
</dbReference>
<dbReference type="SMART" id="SM00235">
    <property type="entry name" value="ZnMc"/>
    <property type="match status" value="1"/>
</dbReference>
<dbReference type="NCBIfam" id="NF035945">
    <property type="entry name" value="Zn_serralysin"/>
    <property type="match status" value="1"/>
</dbReference>
<keyword evidence="7" id="KW-0645">Protease</keyword>
<dbReference type="GO" id="GO:0005509">
    <property type="term" value="F:calcium ion binding"/>
    <property type="evidence" value="ECO:0007669"/>
    <property type="project" value="InterPro"/>
</dbReference>
<evidence type="ECO:0000256" key="4">
    <source>
        <dbReference type="ARBA" id="ARBA00009490"/>
    </source>
</evidence>
<evidence type="ECO:0000256" key="13">
    <source>
        <dbReference type="ARBA" id="ARBA00023049"/>
    </source>
</evidence>
<keyword evidence="8 15" id="KW-0479">Metal-binding</keyword>
<dbReference type="PROSITE" id="PS00330">
    <property type="entry name" value="HEMOLYSIN_CALCIUM"/>
    <property type="match status" value="1"/>
</dbReference>
<dbReference type="Pfam" id="PF08548">
    <property type="entry name" value="Peptidase_M10_C"/>
    <property type="match status" value="1"/>
</dbReference>
<keyword evidence="13" id="KW-0482">Metalloprotease</keyword>
<dbReference type="RefSeq" id="WP_092517684.1">
    <property type="nucleotide sequence ID" value="NZ_CAWRAH010000052.1"/>
</dbReference>
<evidence type="ECO:0000256" key="3">
    <source>
        <dbReference type="ARBA" id="ARBA00004613"/>
    </source>
</evidence>
<evidence type="ECO:0000256" key="8">
    <source>
        <dbReference type="ARBA" id="ARBA00022723"/>
    </source>
</evidence>
<dbReference type="InterPro" id="IPR024079">
    <property type="entry name" value="MetalloPept_cat_dom_sf"/>
</dbReference>
<dbReference type="InterPro" id="IPR006026">
    <property type="entry name" value="Peptidase_Metallo"/>
</dbReference>
<keyword evidence="6" id="KW-0964">Secreted</keyword>
<dbReference type="GO" id="GO:0031012">
    <property type="term" value="C:extracellular matrix"/>
    <property type="evidence" value="ECO:0007669"/>
    <property type="project" value="InterPro"/>
</dbReference>
<evidence type="ECO:0000256" key="9">
    <source>
        <dbReference type="ARBA" id="ARBA00022737"/>
    </source>
</evidence>
<dbReference type="GO" id="GO:0004222">
    <property type="term" value="F:metalloendopeptidase activity"/>
    <property type="evidence" value="ECO:0007669"/>
    <property type="project" value="InterPro"/>
</dbReference>
<gene>
    <name evidence="17" type="ORF">SAMN05421579_10488</name>
</gene>
<dbReference type="PANTHER" id="PTHR10201">
    <property type="entry name" value="MATRIX METALLOPROTEINASE"/>
    <property type="match status" value="1"/>
</dbReference>
<evidence type="ECO:0000256" key="5">
    <source>
        <dbReference type="ARBA" id="ARBA00012422"/>
    </source>
</evidence>
<dbReference type="STRING" id="53341.SAMN05421579_10488"/>
<feature type="domain" description="Peptidase metallopeptidase" evidence="16">
    <location>
        <begin position="54"/>
        <end position="238"/>
    </location>
</feature>
<dbReference type="AlphaFoldDB" id="A0A1I4Z5L6"/>
<protein>
    <recommendedName>
        <fullName evidence="5">serralysin</fullName>
        <ecNumber evidence="5">3.4.24.40</ecNumber>
    </recommendedName>
</protein>
<keyword evidence="12" id="KW-0106">Calcium</keyword>
<comment type="subcellular location">
    <subcellularLocation>
        <location evidence="3">Secreted</location>
    </subcellularLocation>
</comment>
<keyword evidence="9" id="KW-0677">Repeat</keyword>
<dbReference type="InterPro" id="IPR001343">
    <property type="entry name" value="Hemolysn_Ca-bd"/>
</dbReference>
<keyword evidence="11 15" id="KW-0862">Zinc</keyword>
<evidence type="ECO:0000256" key="2">
    <source>
        <dbReference type="ARBA" id="ARBA00001913"/>
    </source>
</evidence>
<feature type="binding site" evidence="15">
    <location>
        <position position="180"/>
    </location>
    <ligand>
        <name>Zn(2+)</name>
        <dbReference type="ChEBI" id="CHEBI:29105"/>
        <note>catalytic</note>
    </ligand>
</feature>
<dbReference type="SUPFAM" id="SSF51120">
    <property type="entry name" value="beta-Roll"/>
    <property type="match status" value="1"/>
</dbReference>
<dbReference type="GO" id="GO:0005615">
    <property type="term" value="C:extracellular space"/>
    <property type="evidence" value="ECO:0007669"/>
    <property type="project" value="InterPro"/>
</dbReference>
<keyword evidence="10" id="KW-0378">Hydrolase</keyword>
<dbReference type="InterPro" id="IPR013858">
    <property type="entry name" value="Peptidase_M10B_C"/>
</dbReference>
<evidence type="ECO:0000259" key="16">
    <source>
        <dbReference type="SMART" id="SM00235"/>
    </source>
</evidence>
<dbReference type="Gene3D" id="2.150.10.10">
    <property type="entry name" value="Serralysin-like metalloprotease, C-terminal"/>
    <property type="match status" value="1"/>
</dbReference>
<reference evidence="18" key="1">
    <citation type="submission" date="2016-10" db="EMBL/GenBank/DDBJ databases">
        <authorList>
            <person name="Varghese N."/>
            <person name="Submissions S."/>
        </authorList>
    </citation>
    <scope>NUCLEOTIDE SEQUENCE [LARGE SCALE GENOMIC DNA]</scope>
    <source>
        <strain evidence="18">DSM 16522</strain>
    </source>
</reference>
<accession>A0A1I4Z5L6</accession>
<dbReference type="Gene3D" id="3.40.390.10">
    <property type="entry name" value="Collagenase (Catalytic Domain)"/>
    <property type="match status" value="1"/>
</dbReference>
<dbReference type="PIRSF" id="PIRSF001205">
    <property type="entry name" value="Peptidase_M10B"/>
    <property type="match status" value="1"/>
</dbReference>
<evidence type="ECO:0000313" key="17">
    <source>
        <dbReference type="EMBL" id="SFN45576.1"/>
    </source>
</evidence>
<dbReference type="Pfam" id="PF00353">
    <property type="entry name" value="HemolysinCabind"/>
    <property type="match status" value="1"/>
</dbReference>
<dbReference type="EC" id="3.4.24.40" evidence="5"/>
<dbReference type="InterPro" id="IPR018511">
    <property type="entry name" value="Hemolysin-typ_Ca-bd_CS"/>
</dbReference>
<dbReference type="EMBL" id="FOVO01000004">
    <property type="protein sequence ID" value="SFN45576.1"/>
    <property type="molecule type" value="Genomic_DNA"/>
</dbReference>
<evidence type="ECO:0000256" key="1">
    <source>
        <dbReference type="ARBA" id="ARBA00001609"/>
    </source>
</evidence>
<name>A0A1I4Z5L6_9GAMM</name>
<comment type="similarity">
    <text evidence="4">Belongs to the peptidase M10B family.</text>
</comment>
<dbReference type="InterPro" id="IPR011049">
    <property type="entry name" value="Serralysin-like_metalloprot_C"/>
</dbReference>
<sequence>MTSKKKYTYVGLSDSNSVQDVHSLLTAYVPNSDPSVYVAHEALADEAPDRLTRGDYQWSKKYINSGTLELSYHFLESAPSIMPWFKISDFSTFNEEQQEAAKLSLQSWSDVANIKFTEVSDVNKANITFGFFDHSERGDYAFATFPQGQRTSYTWYNAKSYTFVDNDIGVNGYARQTFTHEIGHTLGLEHPADYDASDKIRPSYIRSAEYFEDSRAYTVMSYFGEKFTGQDFKYHFSSAPLLNDISAIQELYGANMETRSGDTIYGFNSNTDRDFMTATDANSKLVFSVWDAGGEDTFDFSGFTQNQRINLNEGAFSDVGGLKGNVSIARGVVIENAIGGSGDDILVGNSADNILKGGAGNDIIYGGLGGDHLWGGEGNDTFVYLDGKESLQDNPDWIHDFVSGEDKIDLSEFNFGGTGDIKFVDSFSGKAGEVLFTYDEVTEVTDLEISLGGDLAGNDFLVKVVGQPLTEADFIV</sequence>
<evidence type="ECO:0000256" key="15">
    <source>
        <dbReference type="PIRSR" id="PIRSR001205-2"/>
    </source>
</evidence>
<keyword evidence="18" id="KW-1185">Reference proteome</keyword>
<feature type="binding site" evidence="15">
    <location>
        <position position="190"/>
    </location>
    <ligand>
        <name>Zn(2+)</name>
        <dbReference type="ChEBI" id="CHEBI:29105"/>
        <note>catalytic</note>
    </ligand>
</feature>
<evidence type="ECO:0000256" key="7">
    <source>
        <dbReference type="ARBA" id="ARBA00022670"/>
    </source>
</evidence>
<evidence type="ECO:0000256" key="6">
    <source>
        <dbReference type="ARBA" id="ARBA00022525"/>
    </source>
</evidence>
<dbReference type="InterPro" id="IPR001818">
    <property type="entry name" value="Pept_M10_metallopeptidase"/>
</dbReference>
<feature type="binding site" evidence="15">
    <location>
        <position position="184"/>
    </location>
    <ligand>
        <name>Zn(2+)</name>
        <dbReference type="ChEBI" id="CHEBI:29105"/>
        <note>catalytic</note>
    </ligand>
</feature>
<evidence type="ECO:0000256" key="11">
    <source>
        <dbReference type="ARBA" id="ARBA00022833"/>
    </source>
</evidence>
<evidence type="ECO:0000256" key="10">
    <source>
        <dbReference type="ARBA" id="ARBA00022801"/>
    </source>
</evidence>
<dbReference type="GO" id="GO:0006508">
    <property type="term" value="P:proteolysis"/>
    <property type="evidence" value="ECO:0007669"/>
    <property type="project" value="UniProtKB-KW"/>
</dbReference>
<dbReference type="InterPro" id="IPR016294">
    <property type="entry name" value="Pept_M10B"/>
</dbReference>
<dbReference type="PRINTS" id="PR00313">
    <property type="entry name" value="CABNDNGRPT"/>
</dbReference>
<dbReference type="GO" id="GO:0008270">
    <property type="term" value="F:zinc ion binding"/>
    <property type="evidence" value="ECO:0007669"/>
    <property type="project" value="InterPro"/>
</dbReference>